<sequence>GLDVESISHPAAPKYLSVLFCEITVSVFVRSSVEPEHPSASVIPNKIKMETILSFCLLFIG</sequence>
<evidence type="ECO:0000313" key="1">
    <source>
        <dbReference type="EMBL" id="SVD20479.1"/>
    </source>
</evidence>
<dbReference type="EMBL" id="UINC01135991">
    <property type="protein sequence ID" value="SVD20479.1"/>
    <property type="molecule type" value="Genomic_DNA"/>
</dbReference>
<reference evidence="1" key="1">
    <citation type="submission" date="2018-05" db="EMBL/GenBank/DDBJ databases">
        <authorList>
            <person name="Lanie J.A."/>
            <person name="Ng W.-L."/>
            <person name="Kazmierczak K.M."/>
            <person name="Andrzejewski T.M."/>
            <person name="Davidsen T.M."/>
            <person name="Wayne K.J."/>
            <person name="Tettelin H."/>
            <person name="Glass J.I."/>
            <person name="Rusch D."/>
            <person name="Podicherti R."/>
            <person name="Tsui H.-C.T."/>
            <person name="Winkler M.E."/>
        </authorList>
    </citation>
    <scope>NUCLEOTIDE SEQUENCE</scope>
</reference>
<feature type="non-terminal residue" evidence="1">
    <location>
        <position position="1"/>
    </location>
</feature>
<dbReference type="AlphaFoldDB" id="A0A382TED0"/>
<gene>
    <name evidence="1" type="ORF">METZ01_LOCUS373333</name>
</gene>
<name>A0A382TED0_9ZZZZ</name>
<accession>A0A382TED0</accession>
<organism evidence="1">
    <name type="scientific">marine metagenome</name>
    <dbReference type="NCBI Taxonomy" id="408172"/>
    <lineage>
        <taxon>unclassified sequences</taxon>
        <taxon>metagenomes</taxon>
        <taxon>ecological metagenomes</taxon>
    </lineage>
</organism>
<proteinExistence type="predicted"/>
<protein>
    <submittedName>
        <fullName evidence="1">Uncharacterized protein</fullName>
    </submittedName>
</protein>